<feature type="transmembrane region" description="Helical" evidence="5">
    <location>
        <begin position="62"/>
        <end position="83"/>
    </location>
</feature>
<dbReference type="RefSeq" id="WP_123191316.1">
    <property type="nucleotide sequence ID" value="NZ_QICD01000002.1"/>
</dbReference>
<keyword evidence="7" id="KW-1185">Reference proteome</keyword>
<dbReference type="GO" id="GO:0016020">
    <property type="term" value="C:membrane"/>
    <property type="evidence" value="ECO:0007669"/>
    <property type="project" value="UniProtKB-SubCell"/>
</dbReference>
<dbReference type="OrthoDB" id="9759676at2"/>
<dbReference type="PANTHER" id="PTHR47704:SF1">
    <property type="entry name" value="POTASSIUM TRANSPORTER KIMA"/>
    <property type="match status" value="1"/>
</dbReference>
<feature type="transmembrane region" description="Helical" evidence="5">
    <location>
        <begin position="301"/>
        <end position="322"/>
    </location>
</feature>
<feature type="transmembrane region" description="Helical" evidence="5">
    <location>
        <begin position="411"/>
        <end position="429"/>
    </location>
</feature>
<evidence type="ECO:0000256" key="1">
    <source>
        <dbReference type="ARBA" id="ARBA00004141"/>
    </source>
</evidence>
<feature type="transmembrane region" description="Helical" evidence="5">
    <location>
        <begin position="177"/>
        <end position="196"/>
    </location>
</feature>
<dbReference type="GO" id="GO:0022857">
    <property type="term" value="F:transmembrane transporter activity"/>
    <property type="evidence" value="ECO:0007669"/>
    <property type="project" value="InterPro"/>
</dbReference>
<comment type="subcellular location">
    <subcellularLocation>
        <location evidence="1">Membrane</location>
        <topology evidence="1">Multi-pass membrane protein</topology>
    </subcellularLocation>
</comment>
<evidence type="ECO:0000256" key="3">
    <source>
        <dbReference type="ARBA" id="ARBA00022989"/>
    </source>
</evidence>
<comment type="caution">
    <text evidence="6">The sequence shown here is derived from an EMBL/GenBank/DDBJ whole genome shotgun (WGS) entry which is preliminary data.</text>
</comment>
<dbReference type="Pfam" id="PF13520">
    <property type="entry name" value="AA_permease_2"/>
    <property type="match status" value="1"/>
</dbReference>
<proteinExistence type="predicted"/>
<dbReference type="InterPro" id="IPR002293">
    <property type="entry name" value="AA/rel_permease1"/>
</dbReference>
<feature type="transmembrane region" description="Helical" evidence="5">
    <location>
        <begin position="435"/>
        <end position="454"/>
    </location>
</feature>
<dbReference type="PANTHER" id="PTHR47704">
    <property type="entry name" value="POTASSIUM TRANSPORTER KIMA"/>
    <property type="match status" value="1"/>
</dbReference>
<evidence type="ECO:0000256" key="2">
    <source>
        <dbReference type="ARBA" id="ARBA00022692"/>
    </source>
</evidence>
<feature type="transmembrane region" description="Helical" evidence="5">
    <location>
        <begin position="216"/>
        <end position="237"/>
    </location>
</feature>
<feature type="transmembrane region" description="Helical" evidence="5">
    <location>
        <begin position="147"/>
        <end position="165"/>
    </location>
</feature>
<evidence type="ECO:0000256" key="5">
    <source>
        <dbReference type="SAM" id="Phobius"/>
    </source>
</evidence>
<sequence>MNANALKYRLIGKPLKSSEIESQKYGVVWGLPVLSSDAISSVAYACEEILLVLVPVLALASYTPMLGVAGAIIALLFMLVLCYRQVIDAYPQGGGAYSVARENLGRVPSLVAASGLILGYVLTIAVSSCSGAAAVTSALPAATPFKVPLIVAFVVLMTIGNLHGLRESSKMFGLPTYFFIASVLVMIVTGVVKSALGLTTPVQQAAALSQTTGDLTLFLVLRAFSSGCSALTGVEAISNSVPNFAAPARQHAKATLNLLGIVVLVIFGGVCLLAMLCQVTPSSEMTVVAQIATSVFGADSIMFYVIQAATALILLLAANTAYNGLPQLMSLLSLDGFLPKRFADKGSRLVYTHGILFASAFAIVLVLAFSGDTHMLIPLYAAGVFLSFTIAQGGMVVHWRRNRTGPWLRRASINGFGAIVTAGVFVVIITTNFFAGAWISLVAIGCIVAVMSVINRHYRDVKQSLAIHDDEKARALLQVDIPRTHVVVPAYSVNRPFIKTLNYARSLSNDIEVYHVKVSAAATRRFKADYQRLGVDAPLVIEKAPYRNVQEVLINHIDARLALLEKHETLTIVMPQLVTKPWQMPLHNQTTLLLESELIERRDVALITIPYLIYCPPTSESCRIDLQ</sequence>
<name>A0A3N0BJC5_9ACTN</name>
<protein>
    <submittedName>
        <fullName evidence="6">Amino acid permease</fullName>
    </submittedName>
</protein>
<accession>A0A3N0BJC5</accession>
<dbReference type="InterPro" id="IPR053153">
    <property type="entry name" value="APC_K+_Transporter"/>
</dbReference>
<organism evidence="6 7">
    <name type="scientific">Paraeggerthella hongkongensis</name>
    <dbReference type="NCBI Taxonomy" id="230658"/>
    <lineage>
        <taxon>Bacteria</taxon>
        <taxon>Bacillati</taxon>
        <taxon>Actinomycetota</taxon>
        <taxon>Coriobacteriia</taxon>
        <taxon>Eggerthellales</taxon>
        <taxon>Eggerthellaceae</taxon>
        <taxon>Paraeggerthella</taxon>
    </lineage>
</organism>
<feature type="transmembrane region" description="Helical" evidence="5">
    <location>
        <begin position="377"/>
        <end position="399"/>
    </location>
</feature>
<dbReference type="AlphaFoldDB" id="A0A3N0BJC5"/>
<gene>
    <name evidence="6" type="ORF">DMP08_01930</name>
</gene>
<feature type="transmembrane region" description="Helical" evidence="5">
    <location>
        <begin position="349"/>
        <end position="371"/>
    </location>
</feature>
<evidence type="ECO:0000313" key="6">
    <source>
        <dbReference type="EMBL" id="RNL48396.1"/>
    </source>
</evidence>
<reference evidence="7" key="1">
    <citation type="submission" date="2018-05" db="EMBL/GenBank/DDBJ databases">
        <title>Genome Sequencing of selected type strains of the family Eggerthellaceae.</title>
        <authorList>
            <person name="Danylec N."/>
            <person name="Stoll D.A."/>
            <person name="Doetsch A."/>
            <person name="Huch M."/>
        </authorList>
    </citation>
    <scope>NUCLEOTIDE SEQUENCE [LARGE SCALE GENOMIC DNA]</scope>
    <source>
        <strain evidence="7">DSM 16106</strain>
    </source>
</reference>
<evidence type="ECO:0000256" key="4">
    <source>
        <dbReference type="ARBA" id="ARBA00023136"/>
    </source>
</evidence>
<evidence type="ECO:0000313" key="7">
    <source>
        <dbReference type="Proteomes" id="UP000278632"/>
    </source>
</evidence>
<feature type="transmembrane region" description="Helical" evidence="5">
    <location>
        <begin position="258"/>
        <end position="281"/>
    </location>
</feature>
<keyword evidence="2 5" id="KW-0812">Transmembrane</keyword>
<dbReference type="EMBL" id="QICD01000002">
    <property type="protein sequence ID" value="RNL48396.1"/>
    <property type="molecule type" value="Genomic_DNA"/>
</dbReference>
<keyword evidence="4 5" id="KW-0472">Membrane</keyword>
<keyword evidence="3 5" id="KW-1133">Transmembrane helix</keyword>
<feature type="transmembrane region" description="Helical" evidence="5">
    <location>
        <begin position="110"/>
        <end position="135"/>
    </location>
</feature>
<dbReference type="Proteomes" id="UP000278632">
    <property type="component" value="Unassembled WGS sequence"/>
</dbReference>
<dbReference type="Gene3D" id="1.20.1740.10">
    <property type="entry name" value="Amino acid/polyamine transporter I"/>
    <property type="match status" value="1"/>
</dbReference>